<accession>A0A918GP95</accession>
<reference evidence="8" key="1">
    <citation type="journal article" date="2014" name="Int. J. Syst. Evol. Microbiol.">
        <title>Complete genome sequence of Corynebacterium casei LMG S-19264T (=DSM 44701T), isolated from a smear-ripened cheese.</title>
        <authorList>
            <consortium name="US DOE Joint Genome Institute (JGI-PGF)"/>
            <person name="Walter F."/>
            <person name="Albersmeier A."/>
            <person name="Kalinowski J."/>
            <person name="Ruckert C."/>
        </authorList>
    </citation>
    <scope>NUCLEOTIDE SEQUENCE</scope>
    <source>
        <strain evidence="8">JCM 3276</strain>
    </source>
</reference>
<dbReference type="InterPro" id="IPR003439">
    <property type="entry name" value="ABC_transporter-like_ATP-bd"/>
</dbReference>
<evidence type="ECO:0000256" key="2">
    <source>
        <dbReference type="ARBA" id="ARBA00022692"/>
    </source>
</evidence>
<reference evidence="8" key="2">
    <citation type="submission" date="2020-09" db="EMBL/GenBank/DDBJ databases">
        <authorList>
            <person name="Sun Q."/>
            <person name="Ohkuma M."/>
        </authorList>
    </citation>
    <scope>NUCLEOTIDE SEQUENCE</scope>
    <source>
        <strain evidence="8">JCM 3276</strain>
    </source>
</reference>
<feature type="domain" description="ABC transmembrane type-1" evidence="7">
    <location>
        <begin position="18"/>
        <end position="288"/>
    </location>
</feature>
<name>A0A918GP95_9PSEU</name>
<dbReference type="InterPro" id="IPR039421">
    <property type="entry name" value="Type_1_exporter"/>
</dbReference>
<feature type="transmembrane region" description="Helical" evidence="5">
    <location>
        <begin position="20"/>
        <end position="40"/>
    </location>
</feature>
<dbReference type="Pfam" id="PF00664">
    <property type="entry name" value="ABC_membrane"/>
    <property type="match status" value="1"/>
</dbReference>
<protein>
    <submittedName>
        <fullName evidence="8">ABC transporter permease</fullName>
    </submittedName>
</protein>
<dbReference type="InterPro" id="IPR017871">
    <property type="entry name" value="ABC_transporter-like_CS"/>
</dbReference>
<evidence type="ECO:0000259" key="6">
    <source>
        <dbReference type="PROSITE" id="PS50893"/>
    </source>
</evidence>
<dbReference type="PROSITE" id="PS50893">
    <property type="entry name" value="ABC_TRANSPORTER_2"/>
    <property type="match status" value="1"/>
</dbReference>
<dbReference type="GO" id="GO:0015421">
    <property type="term" value="F:ABC-type oligopeptide transporter activity"/>
    <property type="evidence" value="ECO:0007669"/>
    <property type="project" value="TreeGrafter"/>
</dbReference>
<dbReference type="PANTHER" id="PTHR43394">
    <property type="entry name" value="ATP-DEPENDENT PERMEASE MDL1, MITOCHONDRIAL"/>
    <property type="match status" value="1"/>
</dbReference>
<sequence length="551" mass="57127">MGLLRRTVARNGGRLWPGTLLICLFQACEAFVPVLIGYIIDQVIAGGDGLGLALWIGGLAGLILVQTSMYRLGARLLMLAIAHESHRLRAEVTERVLDPRGIRTDMRAGELLTVSSTDTDNTSYLLDYIPRVAGAVTATAVAAVTLLSIDVVLGLAVLVGTPVVLLVLQVGSPAITRRVAAQQEVAGEAAALATDLVSGLRPLRGIRAEDAALRRYREVSGRSLRAAVRAAGTQGGYLAASNALSALLACGIALLAGWFAVRGEITVGECIVVIGLAQVLIEPFGVLAIVPGLVAEARASADRVSAVLTAPTLVEPGPVDRVENVELSLSGVSYRSLDGLDLTVRPGEFVGVVVRGPEDGEALTALLAGRAAPDTGEVRLGGVRVDTLDLDLARATVLAEPHHTDLFTGTLADNLGPAADADLSRALAASAADQVVADHPDGLDQLVAERGTTLSGGQRQRIALARALLANPPVLVLHDPTTAVDAVTEHAIAHGVRDLRAGLSTVVVTSSPALLSVTDRVVMIDGGRVVAEGVHQELGASHESYRAAVLR</sequence>
<dbReference type="PANTHER" id="PTHR43394:SF1">
    <property type="entry name" value="ATP-BINDING CASSETTE SUB-FAMILY B MEMBER 10, MITOCHONDRIAL"/>
    <property type="match status" value="1"/>
</dbReference>
<evidence type="ECO:0000313" key="8">
    <source>
        <dbReference type="EMBL" id="GGS49190.1"/>
    </source>
</evidence>
<feature type="transmembrane region" description="Helical" evidence="5">
    <location>
        <begin position="237"/>
        <end position="259"/>
    </location>
</feature>
<feature type="transmembrane region" description="Helical" evidence="5">
    <location>
        <begin position="151"/>
        <end position="168"/>
    </location>
</feature>
<keyword evidence="2 5" id="KW-0812">Transmembrane</keyword>
<organism evidence="8 9">
    <name type="scientific">Actinokineospora fastidiosa</name>
    <dbReference type="NCBI Taxonomy" id="1816"/>
    <lineage>
        <taxon>Bacteria</taxon>
        <taxon>Bacillati</taxon>
        <taxon>Actinomycetota</taxon>
        <taxon>Actinomycetes</taxon>
        <taxon>Pseudonocardiales</taxon>
        <taxon>Pseudonocardiaceae</taxon>
        <taxon>Actinokineospora</taxon>
    </lineage>
</organism>
<feature type="transmembrane region" description="Helical" evidence="5">
    <location>
        <begin position="128"/>
        <end position="145"/>
    </location>
</feature>
<dbReference type="EMBL" id="BMRB01000005">
    <property type="protein sequence ID" value="GGS49190.1"/>
    <property type="molecule type" value="Genomic_DNA"/>
</dbReference>
<dbReference type="GO" id="GO:0005886">
    <property type="term" value="C:plasma membrane"/>
    <property type="evidence" value="ECO:0007669"/>
    <property type="project" value="UniProtKB-SubCell"/>
</dbReference>
<evidence type="ECO:0000256" key="4">
    <source>
        <dbReference type="ARBA" id="ARBA00023136"/>
    </source>
</evidence>
<dbReference type="Proteomes" id="UP000660680">
    <property type="component" value="Unassembled WGS sequence"/>
</dbReference>
<dbReference type="RefSeq" id="WP_189213059.1">
    <property type="nucleotide sequence ID" value="NZ_BMRB01000005.1"/>
</dbReference>
<dbReference type="PROSITE" id="PS50929">
    <property type="entry name" value="ABC_TM1F"/>
    <property type="match status" value="1"/>
</dbReference>
<comment type="caution">
    <text evidence="8">The sequence shown here is derived from an EMBL/GenBank/DDBJ whole genome shotgun (WGS) entry which is preliminary data.</text>
</comment>
<dbReference type="PROSITE" id="PS51257">
    <property type="entry name" value="PROKAR_LIPOPROTEIN"/>
    <property type="match status" value="1"/>
</dbReference>
<dbReference type="CDD" id="cd07346">
    <property type="entry name" value="ABC_6TM_exporters"/>
    <property type="match status" value="1"/>
</dbReference>
<evidence type="ECO:0000313" key="9">
    <source>
        <dbReference type="Proteomes" id="UP000660680"/>
    </source>
</evidence>
<dbReference type="GO" id="GO:0005524">
    <property type="term" value="F:ATP binding"/>
    <property type="evidence" value="ECO:0007669"/>
    <property type="project" value="InterPro"/>
</dbReference>
<evidence type="ECO:0000256" key="1">
    <source>
        <dbReference type="ARBA" id="ARBA00004651"/>
    </source>
</evidence>
<dbReference type="Gene3D" id="3.40.50.300">
    <property type="entry name" value="P-loop containing nucleotide triphosphate hydrolases"/>
    <property type="match status" value="1"/>
</dbReference>
<proteinExistence type="predicted"/>
<dbReference type="InterPro" id="IPR027417">
    <property type="entry name" value="P-loop_NTPase"/>
</dbReference>
<dbReference type="SUPFAM" id="SSF90123">
    <property type="entry name" value="ABC transporter transmembrane region"/>
    <property type="match status" value="1"/>
</dbReference>
<dbReference type="AlphaFoldDB" id="A0A918GP95"/>
<comment type="subcellular location">
    <subcellularLocation>
        <location evidence="1">Cell membrane</location>
        <topology evidence="1">Multi-pass membrane protein</topology>
    </subcellularLocation>
</comment>
<keyword evidence="3 5" id="KW-1133">Transmembrane helix</keyword>
<dbReference type="SUPFAM" id="SSF52540">
    <property type="entry name" value="P-loop containing nucleoside triphosphate hydrolases"/>
    <property type="match status" value="1"/>
</dbReference>
<gene>
    <name evidence="8" type="ORF">GCM10010171_50360</name>
</gene>
<dbReference type="PROSITE" id="PS00211">
    <property type="entry name" value="ABC_TRANSPORTER_1"/>
    <property type="match status" value="1"/>
</dbReference>
<feature type="domain" description="ABC transporter" evidence="6">
    <location>
        <begin position="320"/>
        <end position="551"/>
    </location>
</feature>
<dbReference type="Gene3D" id="1.20.1560.10">
    <property type="entry name" value="ABC transporter type 1, transmembrane domain"/>
    <property type="match status" value="1"/>
</dbReference>
<feature type="transmembrane region" description="Helical" evidence="5">
    <location>
        <begin position="52"/>
        <end position="70"/>
    </location>
</feature>
<dbReference type="GO" id="GO:0016887">
    <property type="term" value="F:ATP hydrolysis activity"/>
    <property type="evidence" value="ECO:0007669"/>
    <property type="project" value="InterPro"/>
</dbReference>
<evidence type="ECO:0000256" key="3">
    <source>
        <dbReference type="ARBA" id="ARBA00022989"/>
    </source>
</evidence>
<evidence type="ECO:0000259" key="7">
    <source>
        <dbReference type="PROSITE" id="PS50929"/>
    </source>
</evidence>
<dbReference type="InterPro" id="IPR011527">
    <property type="entry name" value="ABC1_TM_dom"/>
</dbReference>
<evidence type="ECO:0000256" key="5">
    <source>
        <dbReference type="SAM" id="Phobius"/>
    </source>
</evidence>
<dbReference type="Pfam" id="PF00005">
    <property type="entry name" value="ABC_tran"/>
    <property type="match status" value="1"/>
</dbReference>
<keyword evidence="4 5" id="KW-0472">Membrane</keyword>
<feature type="transmembrane region" description="Helical" evidence="5">
    <location>
        <begin position="271"/>
        <end position="295"/>
    </location>
</feature>
<keyword evidence="9" id="KW-1185">Reference proteome</keyword>
<dbReference type="InterPro" id="IPR036640">
    <property type="entry name" value="ABC1_TM_sf"/>
</dbReference>